<protein>
    <submittedName>
        <fullName evidence="3">Uncharacterized protein</fullName>
    </submittedName>
</protein>
<dbReference type="AlphaFoldDB" id="A0A818QUR4"/>
<organism evidence="3 4">
    <name type="scientific">Adineta steineri</name>
    <dbReference type="NCBI Taxonomy" id="433720"/>
    <lineage>
        <taxon>Eukaryota</taxon>
        <taxon>Metazoa</taxon>
        <taxon>Spiralia</taxon>
        <taxon>Gnathifera</taxon>
        <taxon>Rotifera</taxon>
        <taxon>Eurotatoria</taxon>
        <taxon>Bdelloidea</taxon>
        <taxon>Adinetida</taxon>
        <taxon>Adinetidae</taxon>
        <taxon>Adineta</taxon>
    </lineage>
</organism>
<evidence type="ECO:0000313" key="4">
    <source>
        <dbReference type="Proteomes" id="UP000663868"/>
    </source>
</evidence>
<reference evidence="3" key="1">
    <citation type="submission" date="2021-02" db="EMBL/GenBank/DDBJ databases">
        <authorList>
            <person name="Nowell W R."/>
        </authorList>
    </citation>
    <scope>NUCLEOTIDE SEQUENCE</scope>
</reference>
<feature type="compositionally biased region" description="Polar residues" evidence="1">
    <location>
        <begin position="103"/>
        <end position="116"/>
    </location>
</feature>
<gene>
    <name evidence="3" type="ORF">KXQ929_LOCUS7535</name>
</gene>
<dbReference type="EMBL" id="CAJOBB010000311">
    <property type="protein sequence ID" value="CAF3647085.1"/>
    <property type="molecule type" value="Genomic_DNA"/>
</dbReference>
<proteinExistence type="predicted"/>
<keyword evidence="2" id="KW-0732">Signal</keyword>
<sequence>MLGSILKFTLSFSVLFLFITLLWQSSIADALPVLASDYNMDKSNDDVAHLMAADSFTGAPAIKHSFHTGVNQPMLIDRFHSLSPKRYFKKKPHSNNKKSSSNLFQSTGTHHNQNGRANKRMKAAIDNRLKRFRMLDQDEFQEMLKSMSQQTTDEQSKASNGMDAIGGMQLASMFNQLF</sequence>
<name>A0A818QUR4_9BILA</name>
<evidence type="ECO:0000313" key="3">
    <source>
        <dbReference type="EMBL" id="CAF3647085.1"/>
    </source>
</evidence>
<accession>A0A818QUR4</accession>
<feature type="chain" id="PRO_5032681266" evidence="2">
    <location>
        <begin position="31"/>
        <end position="178"/>
    </location>
</feature>
<comment type="caution">
    <text evidence="3">The sequence shown here is derived from an EMBL/GenBank/DDBJ whole genome shotgun (WGS) entry which is preliminary data.</text>
</comment>
<feature type="signal peptide" evidence="2">
    <location>
        <begin position="1"/>
        <end position="30"/>
    </location>
</feature>
<feature type="region of interest" description="Disordered" evidence="1">
    <location>
        <begin position="87"/>
        <end position="119"/>
    </location>
</feature>
<feature type="compositionally biased region" description="Basic residues" evidence="1">
    <location>
        <begin position="87"/>
        <end position="96"/>
    </location>
</feature>
<evidence type="ECO:0000256" key="1">
    <source>
        <dbReference type="SAM" id="MobiDB-lite"/>
    </source>
</evidence>
<evidence type="ECO:0000256" key="2">
    <source>
        <dbReference type="SAM" id="SignalP"/>
    </source>
</evidence>
<dbReference type="Proteomes" id="UP000663868">
    <property type="component" value="Unassembled WGS sequence"/>
</dbReference>